<reference evidence="8" key="1">
    <citation type="submission" date="2025-08" db="UniProtKB">
        <authorList>
            <consortium name="Ensembl"/>
        </authorList>
    </citation>
    <scope>IDENTIFICATION</scope>
</reference>
<keyword evidence="4" id="KW-0472">Membrane</keyword>
<dbReference type="InterPro" id="IPR013783">
    <property type="entry name" value="Ig-like_fold"/>
</dbReference>
<dbReference type="SMART" id="SM00409">
    <property type="entry name" value="IG"/>
    <property type="match status" value="1"/>
</dbReference>
<dbReference type="InterPro" id="IPR051427">
    <property type="entry name" value="Nectin/Nectin-like"/>
</dbReference>
<protein>
    <recommendedName>
        <fullName evidence="7">Immunoglobulin domain-containing protein</fullName>
    </recommendedName>
</protein>
<evidence type="ECO:0000259" key="7">
    <source>
        <dbReference type="SMART" id="SM00409"/>
    </source>
</evidence>
<dbReference type="Gene3D" id="2.60.40.10">
    <property type="entry name" value="Immunoglobulins"/>
    <property type="match status" value="1"/>
</dbReference>
<reference evidence="8" key="2">
    <citation type="submission" date="2025-09" db="UniProtKB">
        <authorList>
            <consortium name="Ensembl"/>
        </authorList>
    </citation>
    <scope>IDENTIFICATION</scope>
</reference>
<dbReference type="SUPFAM" id="SSF48726">
    <property type="entry name" value="Immunoglobulin"/>
    <property type="match status" value="1"/>
</dbReference>
<evidence type="ECO:0000256" key="1">
    <source>
        <dbReference type="ARBA" id="ARBA00004370"/>
    </source>
</evidence>
<dbReference type="PANTHER" id="PTHR23277">
    <property type="entry name" value="NECTIN-RELATED"/>
    <property type="match status" value="1"/>
</dbReference>
<dbReference type="Ensembl" id="ENSOSIT00000003391.1">
    <property type="protein sequence ID" value="ENSOSIP00000003152.1"/>
    <property type="gene ID" value="ENSOSIG00000002051.1"/>
</dbReference>
<keyword evidence="9" id="KW-1185">Reference proteome</keyword>
<evidence type="ECO:0000313" key="9">
    <source>
        <dbReference type="Proteomes" id="UP000694383"/>
    </source>
</evidence>
<dbReference type="GO" id="GO:0005912">
    <property type="term" value="C:adherens junction"/>
    <property type="evidence" value="ECO:0007669"/>
    <property type="project" value="TreeGrafter"/>
</dbReference>
<dbReference type="AlphaFoldDB" id="A0A8C7WU42"/>
<dbReference type="InterPro" id="IPR036179">
    <property type="entry name" value="Ig-like_dom_sf"/>
</dbReference>
<evidence type="ECO:0000256" key="2">
    <source>
        <dbReference type="ARBA" id="ARBA00022729"/>
    </source>
</evidence>
<comment type="subcellular location">
    <subcellularLocation>
        <location evidence="1">Membrane</location>
    </subcellularLocation>
</comment>
<keyword evidence="3" id="KW-0677">Repeat</keyword>
<keyword evidence="6" id="KW-0325">Glycoprotein</keyword>
<dbReference type="GO" id="GO:0016020">
    <property type="term" value="C:membrane"/>
    <property type="evidence" value="ECO:0007669"/>
    <property type="project" value="UniProtKB-SubCell"/>
</dbReference>
<dbReference type="InterPro" id="IPR013106">
    <property type="entry name" value="Ig_V-set"/>
</dbReference>
<dbReference type="Pfam" id="PF07686">
    <property type="entry name" value="V-set"/>
    <property type="match status" value="1"/>
</dbReference>
<organism evidence="8 9">
    <name type="scientific">Oryzias sinensis</name>
    <name type="common">Chinese medaka</name>
    <dbReference type="NCBI Taxonomy" id="183150"/>
    <lineage>
        <taxon>Eukaryota</taxon>
        <taxon>Metazoa</taxon>
        <taxon>Chordata</taxon>
        <taxon>Craniata</taxon>
        <taxon>Vertebrata</taxon>
        <taxon>Euteleostomi</taxon>
        <taxon>Actinopterygii</taxon>
        <taxon>Neopterygii</taxon>
        <taxon>Teleostei</taxon>
        <taxon>Neoteleostei</taxon>
        <taxon>Acanthomorphata</taxon>
        <taxon>Ovalentaria</taxon>
        <taxon>Atherinomorphae</taxon>
        <taxon>Beloniformes</taxon>
        <taxon>Adrianichthyidae</taxon>
        <taxon>Oryziinae</taxon>
        <taxon>Oryzias</taxon>
    </lineage>
</organism>
<dbReference type="GeneTree" id="ENSGT01030000234778"/>
<name>A0A8C7WU42_9TELE</name>
<sequence>DHPYITPIKLSVCRLFIYLFFYLTNNNYLYRFTGLWAQKVEVLSQVTGYVGFDVTLEWDFLSPDGNKTKIMVFNKQHGTGVHESHLRGRVDMDDHSLQIKNVELSDAGSYICTINTYPLGRFHDTTELHVQDSEM</sequence>
<dbReference type="Proteomes" id="UP000694383">
    <property type="component" value="Unplaced"/>
</dbReference>
<dbReference type="InterPro" id="IPR003599">
    <property type="entry name" value="Ig_sub"/>
</dbReference>
<dbReference type="GO" id="GO:0007156">
    <property type="term" value="P:homophilic cell adhesion via plasma membrane adhesion molecules"/>
    <property type="evidence" value="ECO:0007669"/>
    <property type="project" value="TreeGrafter"/>
</dbReference>
<feature type="domain" description="Immunoglobulin" evidence="7">
    <location>
        <begin position="43"/>
        <end position="131"/>
    </location>
</feature>
<accession>A0A8C7WU42</accession>
<evidence type="ECO:0000256" key="3">
    <source>
        <dbReference type="ARBA" id="ARBA00022737"/>
    </source>
</evidence>
<proteinExistence type="predicted"/>
<dbReference type="GO" id="GO:0007157">
    <property type="term" value="P:heterophilic cell-cell adhesion via plasma membrane cell adhesion molecules"/>
    <property type="evidence" value="ECO:0007669"/>
    <property type="project" value="TreeGrafter"/>
</dbReference>
<evidence type="ECO:0000256" key="4">
    <source>
        <dbReference type="ARBA" id="ARBA00023136"/>
    </source>
</evidence>
<evidence type="ECO:0000313" key="8">
    <source>
        <dbReference type="Ensembl" id="ENSOSIP00000003152.1"/>
    </source>
</evidence>
<keyword evidence="2" id="KW-0732">Signal</keyword>
<evidence type="ECO:0000256" key="6">
    <source>
        <dbReference type="ARBA" id="ARBA00023180"/>
    </source>
</evidence>
<evidence type="ECO:0000256" key="5">
    <source>
        <dbReference type="ARBA" id="ARBA00023157"/>
    </source>
</evidence>
<keyword evidence="5" id="KW-1015">Disulfide bond</keyword>
<dbReference type="PANTHER" id="PTHR23277:SF108">
    <property type="entry name" value="FASCICLIN-3"/>
    <property type="match status" value="1"/>
</dbReference>